<protein>
    <recommendedName>
        <fullName evidence="3">Zn-ribbon-containing protein</fullName>
    </recommendedName>
</protein>
<evidence type="ECO:0008006" key="3">
    <source>
        <dbReference type="Google" id="ProtNLM"/>
    </source>
</evidence>
<keyword evidence="2" id="KW-1185">Reference proteome</keyword>
<dbReference type="InterPro" id="IPR016908">
    <property type="entry name" value="UCP029037"/>
</dbReference>
<accession>A0A2U8FKQ3</accession>
<evidence type="ECO:0000313" key="1">
    <source>
        <dbReference type="EMBL" id="AWI51552.1"/>
    </source>
</evidence>
<name>A0A2U8FKQ3_9PAST</name>
<gene>
    <name evidence="1" type="ORF">DDU33_08695</name>
</gene>
<dbReference type="PIRSF" id="PIRSF029037">
    <property type="entry name" value="UCP029037_Zn_ribbon"/>
    <property type="match status" value="1"/>
</dbReference>
<dbReference type="KEGG" id="apor:DDU33_08695"/>
<dbReference type="AlphaFoldDB" id="A0A2U8FKQ3"/>
<evidence type="ECO:0000313" key="2">
    <source>
        <dbReference type="Proteomes" id="UP000244920"/>
    </source>
</evidence>
<dbReference type="Proteomes" id="UP000244920">
    <property type="component" value="Chromosome"/>
</dbReference>
<sequence>MYQAIAYFNFENFEEDPVTLIGQVVNQWRYNGQIIGREFGVTYHQDHFQVRLSLPEQESLLPKWNSEMVNEALQQAVEFGVIFTGFEIIGQDYQADESSQEEKHLFLILYTTHLDSCSPLRAAGDFKPVPSYRLLHTEYDLSEQLIKWQEDWQACDQLQMNGLVLEQQAVSQISEVDSELSMRGRTLAKEIAQKTSIPVFYYLYRLGTDEAKEQNRTCPSCGGNWKLATPLHDIFYFKCDQCRLISNLSWEIL</sequence>
<dbReference type="Pfam" id="PF10071">
    <property type="entry name" value="DUF2310"/>
    <property type="match status" value="1"/>
</dbReference>
<reference evidence="2" key="1">
    <citation type="submission" date="2018-05" db="EMBL/GenBank/DDBJ databases">
        <title>Complete genome sequence of Actinobacillus porcitonsillarum reference strain 9953L55 (CCUG 46996).</title>
        <authorList>
            <person name="Dona V."/>
            <person name="Perreten V."/>
        </authorList>
    </citation>
    <scope>NUCLEOTIDE SEQUENCE [LARGE SCALE GENOMIC DNA]</scope>
    <source>
        <strain evidence="2">9953L55</strain>
    </source>
</reference>
<dbReference type="RefSeq" id="WP_108924768.1">
    <property type="nucleotide sequence ID" value="NZ_CP029206.1"/>
</dbReference>
<organism evidence="1 2">
    <name type="scientific">Actinobacillus porcitonsillarum</name>
    <dbReference type="NCBI Taxonomy" id="189834"/>
    <lineage>
        <taxon>Bacteria</taxon>
        <taxon>Pseudomonadati</taxon>
        <taxon>Pseudomonadota</taxon>
        <taxon>Gammaproteobacteria</taxon>
        <taxon>Pasteurellales</taxon>
        <taxon>Pasteurellaceae</taxon>
        <taxon>Actinobacillus</taxon>
    </lineage>
</organism>
<proteinExistence type="predicted"/>
<dbReference type="EMBL" id="CP029206">
    <property type="protein sequence ID" value="AWI51552.1"/>
    <property type="molecule type" value="Genomic_DNA"/>
</dbReference>